<keyword evidence="11" id="KW-1185">Reference proteome</keyword>
<feature type="binding site" evidence="9">
    <location>
        <begin position="147"/>
        <end position="150"/>
    </location>
    <ligand>
        <name>ATP</name>
        <dbReference type="ChEBI" id="CHEBI:30616"/>
    </ligand>
</feature>
<dbReference type="OrthoDB" id="9773087at2"/>
<dbReference type="Gene3D" id="3.30.1300.10">
    <property type="entry name" value="Pantoate-beta-alanine ligase, C-terminal domain"/>
    <property type="match status" value="1"/>
</dbReference>
<dbReference type="InterPro" id="IPR014729">
    <property type="entry name" value="Rossmann-like_a/b/a_fold"/>
</dbReference>
<dbReference type="EC" id="6.3.2.1" evidence="9"/>
<dbReference type="AlphaFoldDB" id="A0A2P6MKR3"/>
<evidence type="ECO:0000256" key="8">
    <source>
        <dbReference type="ARBA" id="ARBA00048258"/>
    </source>
</evidence>
<proteinExistence type="inferred from homology"/>
<keyword evidence="4 9" id="KW-0436">Ligase</keyword>
<dbReference type="Proteomes" id="UP000243650">
    <property type="component" value="Unassembled WGS sequence"/>
</dbReference>
<reference evidence="10 11" key="1">
    <citation type="submission" date="2018-03" db="EMBL/GenBank/DDBJ databases">
        <title>Bacillus urumqiensis sp. nov., a moderately haloalkaliphilic bacterium isolated from a salt lake.</title>
        <authorList>
            <person name="Zhao B."/>
            <person name="Liao Z."/>
        </authorList>
    </citation>
    <scope>NUCLEOTIDE SEQUENCE [LARGE SCALE GENOMIC DNA]</scope>
    <source>
        <strain evidence="10 11">BZ-SZ-XJ18</strain>
    </source>
</reference>
<comment type="caution">
    <text evidence="10">The sequence shown here is derived from an EMBL/GenBank/DDBJ whole genome shotgun (WGS) entry which is preliminary data.</text>
</comment>
<dbReference type="EMBL" id="PVNS01000002">
    <property type="protein sequence ID" value="PRO66841.1"/>
    <property type="molecule type" value="Genomic_DNA"/>
</dbReference>
<comment type="catalytic activity">
    <reaction evidence="8 9">
        <text>(R)-pantoate + beta-alanine + ATP = (R)-pantothenate + AMP + diphosphate + H(+)</text>
        <dbReference type="Rhea" id="RHEA:10912"/>
        <dbReference type="ChEBI" id="CHEBI:15378"/>
        <dbReference type="ChEBI" id="CHEBI:15980"/>
        <dbReference type="ChEBI" id="CHEBI:29032"/>
        <dbReference type="ChEBI" id="CHEBI:30616"/>
        <dbReference type="ChEBI" id="CHEBI:33019"/>
        <dbReference type="ChEBI" id="CHEBI:57966"/>
        <dbReference type="ChEBI" id="CHEBI:456215"/>
        <dbReference type="EC" id="6.3.2.1"/>
    </reaction>
</comment>
<evidence type="ECO:0000256" key="9">
    <source>
        <dbReference type="HAMAP-Rule" id="MF_00158"/>
    </source>
</evidence>
<feature type="active site" description="Proton donor" evidence="9">
    <location>
        <position position="37"/>
    </location>
</feature>
<accession>A0A2P6MKR3</accession>
<keyword evidence="7 9" id="KW-0067">ATP-binding</keyword>
<evidence type="ECO:0000256" key="6">
    <source>
        <dbReference type="ARBA" id="ARBA00022741"/>
    </source>
</evidence>
<dbReference type="NCBIfam" id="TIGR00018">
    <property type="entry name" value="panC"/>
    <property type="match status" value="1"/>
</dbReference>
<dbReference type="HAMAP" id="MF_00158">
    <property type="entry name" value="PanC"/>
    <property type="match status" value="1"/>
</dbReference>
<dbReference type="GO" id="GO:0004592">
    <property type="term" value="F:pantoate-beta-alanine ligase activity"/>
    <property type="evidence" value="ECO:0007669"/>
    <property type="project" value="UniProtKB-UniRule"/>
</dbReference>
<comment type="miscellaneous">
    <text evidence="9">The reaction proceeds by a bi uni uni bi ping pong mechanism.</text>
</comment>
<gene>
    <name evidence="9" type="primary">panC</name>
    <name evidence="10" type="ORF">C6I21_02650</name>
</gene>
<feature type="binding site" evidence="9">
    <location>
        <position position="61"/>
    </location>
    <ligand>
        <name>beta-alanine</name>
        <dbReference type="ChEBI" id="CHEBI:57966"/>
    </ligand>
</feature>
<dbReference type="FunFam" id="3.40.50.620:FF:000013">
    <property type="entry name" value="Pantothenate synthetase"/>
    <property type="match status" value="1"/>
</dbReference>
<evidence type="ECO:0000256" key="5">
    <source>
        <dbReference type="ARBA" id="ARBA00022655"/>
    </source>
</evidence>
<comment type="pathway">
    <text evidence="1 9">Cofactor biosynthesis; (R)-pantothenate biosynthesis; (R)-pantothenate from (R)-pantoate and beta-alanine: step 1/1.</text>
</comment>
<feature type="binding site" evidence="9">
    <location>
        <begin position="30"/>
        <end position="37"/>
    </location>
    <ligand>
        <name>ATP</name>
        <dbReference type="ChEBI" id="CHEBI:30616"/>
    </ligand>
</feature>
<evidence type="ECO:0000256" key="1">
    <source>
        <dbReference type="ARBA" id="ARBA00004990"/>
    </source>
</evidence>
<dbReference type="Gene3D" id="3.40.50.620">
    <property type="entry name" value="HUPs"/>
    <property type="match status" value="1"/>
</dbReference>
<dbReference type="GO" id="GO:0015940">
    <property type="term" value="P:pantothenate biosynthetic process"/>
    <property type="evidence" value="ECO:0007669"/>
    <property type="project" value="UniProtKB-UniRule"/>
</dbReference>
<evidence type="ECO:0000313" key="11">
    <source>
        <dbReference type="Proteomes" id="UP000243650"/>
    </source>
</evidence>
<dbReference type="Pfam" id="PF02569">
    <property type="entry name" value="Pantoate_ligase"/>
    <property type="match status" value="1"/>
</dbReference>
<evidence type="ECO:0000256" key="3">
    <source>
        <dbReference type="ARBA" id="ARBA00022490"/>
    </source>
</evidence>
<dbReference type="SUPFAM" id="SSF52374">
    <property type="entry name" value="Nucleotidylyl transferase"/>
    <property type="match status" value="1"/>
</dbReference>
<dbReference type="PANTHER" id="PTHR21299:SF1">
    <property type="entry name" value="PANTOATE--BETA-ALANINE LIGASE"/>
    <property type="match status" value="1"/>
</dbReference>
<feature type="binding site" evidence="9">
    <location>
        <begin position="184"/>
        <end position="187"/>
    </location>
    <ligand>
        <name>ATP</name>
        <dbReference type="ChEBI" id="CHEBI:30616"/>
    </ligand>
</feature>
<comment type="subunit">
    <text evidence="9">Homodimer.</text>
</comment>
<dbReference type="InterPro" id="IPR042176">
    <property type="entry name" value="Pantoate_ligase_C"/>
</dbReference>
<protein>
    <recommendedName>
        <fullName evidence="9">Pantothenate synthetase</fullName>
        <shortName evidence="9">PS</shortName>
        <ecNumber evidence="9">6.3.2.1</ecNumber>
    </recommendedName>
    <alternativeName>
        <fullName evidence="9">Pantoate--beta-alanine ligase</fullName>
    </alternativeName>
    <alternativeName>
        <fullName evidence="9">Pantoate-activating enzyme</fullName>
    </alternativeName>
</protein>
<organism evidence="10 11">
    <name type="scientific">Alkalicoccus urumqiensis</name>
    <name type="common">Bacillus urumqiensis</name>
    <dbReference type="NCBI Taxonomy" id="1548213"/>
    <lineage>
        <taxon>Bacteria</taxon>
        <taxon>Bacillati</taxon>
        <taxon>Bacillota</taxon>
        <taxon>Bacilli</taxon>
        <taxon>Bacillales</taxon>
        <taxon>Bacillaceae</taxon>
        <taxon>Alkalicoccus</taxon>
    </lineage>
</organism>
<keyword evidence="6 9" id="KW-0547">Nucleotide-binding</keyword>
<keyword evidence="5 9" id="KW-0566">Pantothenate biosynthesis</keyword>
<feature type="binding site" evidence="9">
    <location>
        <position position="176"/>
    </location>
    <ligand>
        <name>ATP</name>
        <dbReference type="ChEBI" id="CHEBI:30616"/>
    </ligand>
</feature>
<dbReference type="CDD" id="cd00560">
    <property type="entry name" value="PanC"/>
    <property type="match status" value="1"/>
</dbReference>
<dbReference type="UniPathway" id="UPA00028">
    <property type="reaction ID" value="UER00005"/>
</dbReference>
<name>A0A2P6MKR3_ALKUR</name>
<evidence type="ECO:0000256" key="7">
    <source>
        <dbReference type="ARBA" id="ARBA00022840"/>
    </source>
</evidence>
<dbReference type="GO" id="GO:0005829">
    <property type="term" value="C:cytosol"/>
    <property type="evidence" value="ECO:0007669"/>
    <property type="project" value="TreeGrafter"/>
</dbReference>
<evidence type="ECO:0000313" key="10">
    <source>
        <dbReference type="EMBL" id="PRO66841.1"/>
    </source>
</evidence>
<dbReference type="GO" id="GO:0005524">
    <property type="term" value="F:ATP binding"/>
    <property type="evidence" value="ECO:0007669"/>
    <property type="project" value="UniProtKB-KW"/>
</dbReference>
<dbReference type="RefSeq" id="WP_105957877.1">
    <property type="nucleotide sequence ID" value="NZ_PVNS01000002.1"/>
</dbReference>
<evidence type="ECO:0000256" key="4">
    <source>
        <dbReference type="ARBA" id="ARBA00022598"/>
    </source>
</evidence>
<evidence type="ECO:0000256" key="2">
    <source>
        <dbReference type="ARBA" id="ARBA00009256"/>
    </source>
</evidence>
<feature type="binding site" evidence="9">
    <location>
        <position position="61"/>
    </location>
    <ligand>
        <name>(R)-pantoate</name>
        <dbReference type="ChEBI" id="CHEBI:15980"/>
    </ligand>
</feature>
<comment type="subcellular location">
    <subcellularLocation>
        <location evidence="9">Cytoplasm</location>
    </subcellularLocation>
</comment>
<comment type="function">
    <text evidence="9">Catalyzes the condensation of pantoate with beta-alanine in an ATP-dependent reaction via a pantoyl-adenylate intermediate.</text>
</comment>
<comment type="similarity">
    <text evidence="2 9">Belongs to the pantothenate synthetase family.</text>
</comment>
<keyword evidence="3 9" id="KW-0963">Cytoplasm</keyword>
<feature type="binding site" evidence="9">
    <location>
        <position position="153"/>
    </location>
    <ligand>
        <name>(R)-pantoate</name>
        <dbReference type="ChEBI" id="CHEBI:15980"/>
    </ligand>
</feature>
<dbReference type="PANTHER" id="PTHR21299">
    <property type="entry name" value="CYTIDYLATE KINASE/PANTOATE-BETA-ALANINE LIGASE"/>
    <property type="match status" value="1"/>
</dbReference>
<sequence>MNVITSIRELKKHLRREQKNGRTIGFVATMGYLHEGHRRLMQESSHNHDVTVVSVFVNPLQFGPGEDFETYPRDEERDKTVCREEGVDVVFMPSAEEMYPKKMASSIAVEKGTDVLCGRSRPGHFSGVATVVMKLLQIVRPDAAYFGQKDAQQAAVLETMAADYNLDTSIRAVPTVRENDGLAKSSRNVRLSEAERKEAPAIYESLKAGVDTYRQLGKQKAVEQVSGTLAGLSGTVDYVELWTYPDLQEPGKEAERLVLAAAVQYDHARLIDNIIFIP</sequence>
<dbReference type="InterPro" id="IPR003721">
    <property type="entry name" value="Pantoate_ligase"/>
</dbReference>